<protein>
    <submittedName>
        <fullName evidence="2">(raccoon dog) hypothetical protein</fullName>
    </submittedName>
</protein>
<dbReference type="Proteomes" id="UP000645828">
    <property type="component" value="Unassembled WGS sequence"/>
</dbReference>
<organism evidence="2 3">
    <name type="scientific">Nyctereutes procyonoides</name>
    <name type="common">Raccoon dog</name>
    <name type="synonym">Canis procyonoides</name>
    <dbReference type="NCBI Taxonomy" id="34880"/>
    <lineage>
        <taxon>Eukaryota</taxon>
        <taxon>Metazoa</taxon>
        <taxon>Chordata</taxon>
        <taxon>Craniata</taxon>
        <taxon>Vertebrata</taxon>
        <taxon>Euteleostomi</taxon>
        <taxon>Mammalia</taxon>
        <taxon>Eutheria</taxon>
        <taxon>Laurasiatheria</taxon>
        <taxon>Carnivora</taxon>
        <taxon>Caniformia</taxon>
        <taxon>Canidae</taxon>
        <taxon>Nyctereutes</taxon>
    </lineage>
</organism>
<evidence type="ECO:0000313" key="2">
    <source>
        <dbReference type="EMBL" id="CAD7679154.1"/>
    </source>
</evidence>
<dbReference type="InterPro" id="IPR021156">
    <property type="entry name" value="TF_A-like/BEX"/>
</dbReference>
<feature type="compositionally biased region" description="Basic and acidic residues" evidence="1">
    <location>
        <begin position="124"/>
        <end position="140"/>
    </location>
</feature>
<dbReference type="AlphaFoldDB" id="A0A811YR12"/>
<proteinExistence type="predicted"/>
<feature type="region of interest" description="Disordered" evidence="1">
    <location>
        <begin position="1"/>
        <end position="140"/>
    </location>
</feature>
<gene>
    <name evidence="2" type="ORF">NYPRO_LOCUS11953</name>
</gene>
<feature type="compositionally biased region" description="Basic and acidic residues" evidence="1">
    <location>
        <begin position="63"/>
        <end position="81"/>
    </location>
</feature>
<dbReference type="EMBL" id="CAJHUB010000681">
    <property type="protein sequence ID" value="CAD7679154.1"/>
    <property type="molecule type" value="Genomic_DNA"/>
</dbReference>
<keyword evidence="3" id="KW-1185">Reference proteome</keyword>
<dbReference type="Pfam" id="PF04538">
    <property type="entry name" value="BEX"/>
    <property type="match status" value="1"/>
</dbReference>
<comment type="caution">
    <text evidence="2">The sequence shown here is derived from an EMBL/GenBank/DDBJ whole genome shotgun (WGS) entry which is preliminary data.</text>
</comment>
<accession>A0A811YR12</accession>
<feature type="compositionally biased region" description="Basic residues" evidence="1">
    <location>
        <begin position="82"/>
        <end position="100"/>
    </location>
</feature>
<evidence type="ECO:0000313" key="3">
    <source>
        <dbReference type="Proteomes" id="UP000645828"/>
    </source>
</evidence>
<name>A0A811YR12_NYCPR</name>
<evidence type="ECO:0000256" key="1">
    <source>
        <dbReference type="SAM" id="MobiDB-lite"/>
    </source>
</evidence>
<feature type="compositionally biased region" description="Basic and acidic residues" evidence="1">
    <location>
        <begin position="8"/>
        <end position="41"/>
    </location>
</feature>
<reference evidence="2" key="1">
    <citation type="submission" date="2020-12" db="EMBL/GenBank/DDBJ databases">
        <authorList>
            <consortium name="Molecular Ecology Group"/>
        </authorList>
    </citation>
    <scope>NUCLEOTIDE SEQUENCE</scope>
    <source>
        <strain evidence="2">TBG_1078</strain>
    </source>
</reference>
<sequence>MNLRQRRKAEVEGKPGHNGKLHNEGQPDDKKHPEDEEKQESRAIANKCLSEDYIPKKAKRKTDRGMDDSPKDYQEDLEERHLGRRAKKKKKKKKKKRKMGGFHWMQGDVQDPFTPRKQRGIRGMQDRGRGQRSLHDIPYL</sequence>